<feature type="compositionally biased region" description="Low complexity" evidence="1">
    <location>
        <begin position="110"/>
        <end position="123"/>
    </location>
</feature>
<name>A0ABD5P148_9EURY</name>
<dbReference type="EMBL" id="JBHSDJ010000109">
    <property type="protein sequence ID" value="MFC4247979.1"/>
    <property type="molecule type" value="Genomic_DNA"/>
</dbReference>
<proteinExistence type="predicted"/>
<dbReference type="GeneID" id="71854094"/>
<protein>
    <submittedName>
        <fullName evidence="3">CAP domain-containing protein</fullName>
    </submittedName>
</protein>
<evidence type="ECO:0000313" key="4">
    <source>
        <dbReference type="Proteomes" id="UP001595821"/>
    </source>
</evidence>
<evidence type="ECO:0000256" key="1">
    <source>
        <dbReference type="SAM" id="MobiDB-lite"/>
    </source>
</evidence>
<dbReference type="CDD" id="cd05379">
    <property type="entry name" value="CAP_bacterial"/>
    <property type="match status" value="1"/>
</dbReference>
<dbReference type="PANTHER" id="PTHR31157">
    <property type="entry name" value="SCP DOMAIN-CONTAINING PROTEIN"/>
    <property type="match status" value="1"/>
</dbReference>
<dbReference type="InterPro" id="IPR035940">
    <property type="entry name" value="CAP_sf"/>
</dbReference>
<dbReference type="RefSeq" id="WP_246966172.1">
    <property type="nucleotide sequence ID" value="NZ_CP095397.1"/>
</dbReference>
<feature type="region of interest" description="Disordered" evidence="1">
    <location>
        <begin position="67"/>
        <end position="86"/>
    </location>
</feature>
<feature type="compositionally biased region" description="Acidic residues" evidence="1">
    <location>
        <begin position="73"/>
        <end position="84"/>
    </location>
</feature>
<feature type="region of interest" description="Disordered" evidence="1">
    <location>
        <begin position="93"/>
        <end position="185"/>
    </location>
</feature>
<sequence>MARERDTTDQRAVRLLRWFGIGLLVVGLALPATVAAGVGQADTQSNTQLDDSANGDDELRIEISLSDYVTSSSEDEAASSEDEDGLRFEVSLSDSLSSEDDGPAESPDRSSSSDLVVDVVLSDETADDTESETTDDEGADETADDTESETTDDSEEASDEESGDSENETGDESADETTDDEEERTYAAQVELAIHDEVNEIRAEHGLDPLEFDEQLAGVARGHSEDMAENDYFSHTSPDGSTVGDRYADAGVSCQAWGENILYNYHSDESPEVAAQKSVEMWMNSDGHRENILSDRWDSQGIGVTVAADGRLYATQNFGTNCN</sequence>
<accession>A0ABD5P148</accession>
<dbReference type="PANTHER" id="PTHR31157:SF1">
    <property type="entry name" value="SCP DOMAIN-CONTAINING PROTEIN"/>
    <property type="match status" value="1"/>
</dbReference>
<organism evidence="3 4">
    <name type="scientific">Natribaculum luteum</name>
    <dbReference type="NCBI Taxonomy" id="1586232"/>
    <lineage>
        <taxon>Archaea</taxon>
        <taxon>Methanobacteriati</taxon>
        <taxon>Methanobacteriota</taxon>
        <taxon>Stenosarchaea group</taxon>
        <taxon>Halobacteria</taxon>
        <taxon>Halobacteriales</taxon>
        <taxon>Natrialbaceae</taxon>
        <taxon>Natribaculum</taxon>
    </lineage>
</organism>
<dbReference type="Pfam" id="PF00188">
    <property type="entry name" value="CAP"/>
    <property type="match status" value="1"/>
</dbReference>
<evidence type="ECO:0000313" key="3">
    <source>
        <dbReference type="EMBL" id="MFC4247979.1"/>
    </source>
</evidence>
<feature type="compositionally biased region" description="Acidic residues" evidence="1">
    <location>
        <begin position="124"/>
        <end position="183"/>
    </location>
</feature>
<dbReference type="SUPFAM" id="SSF55797">
    <property type="entry name" value="PR-1-like"/>
    <property type="match status" value="1"/>
</dbReference>
<comment type="caution">
    <text evidence="3">The sequence shown here is derived from an EMBL/GenBank/DDBJ whole genome shotgun (WGS) entry which is preliminary data.</text>
</comment>
<reference evidence="3 4" key="1">
    <citation type="journal article" date="2014" name="Int. J. Syst. Evol. Microbiol.">
        <title>Complete genome sequence of Corynebacterium casei LMG S-19264T (=DSM 44701T), isolated from a smear-ripened cheese.</title>
        <authorList>
            <consortium name="US DOE Joint Genome Institute (JGI-PGF)"/>
            <person name="Walter F."/>
            <person name="Albersmeier A."/>
            <person name="Kalinowski J."/>
            <person name="Ruckert C."/>
        </authorList>
    </citation>
    <scope>NUCLEOTIDE SEQUENCE [LARGE SCALE GENOMIC DNA]</scope>
    <source>
        <strain evidence="3 4">IBRC-M 10912</strain>
    </source>
</reference>
<dbReference type="Proteomes" id="UP001595821">
    <property type="component" value="Unassembled WGS sequence"/>
</dbReference>
<feature type="domain" description="SCP" evidence="2">
    <location>
        <begin position="196"/>
        <end position="318"/>
    </location>
</feature>
<evidence type="ECO:0000259" key="2">
    <source>
        <dbReference type="Pfam" id="PF00188"/>
    </source>
</evidence>
<gene>
    <name evidence="3" type="ORF">ACFOZ7_13675</name>
</gene>
<dbReference type="AlphaFoldDB" id="A0ABD5P148"/>
<dbReference type="InterPro" id="IPR014044">
    <property type="entry name" value="CAP_dom"/>
</dbReference>
<dbReference type="Gene3D" id="3.40.33.10">
    <property type="entry name" value="CAP"/>
    <property type="match status" value="1"/>
</dbReference>